<reference evidence="3" key="1">
    <citation type="submission" date="2016-10" db="EMBL/GenBank/DDBJ databases">
        <authorList>
            <person name="Varghese N."/>
            <person name="Submissions S."/>
        </authorList>
    </citation>
    <scope>NUCLEOTIDE SEQUENCE [LARGE SCALE GENOMIC DNA]</scope>
    <source>
        <strain evidence="3">DSM 21857</strain>
    </source>
</reference>
<proteinExistence type="inferred from homology"/>
<dbReference type="InterPro" id="IPR004323">
    <property type="entry name" value="Ion_tolerance_CutA"/>
</dbReference>
<comment type="similarity">
    <text evidence="1">Belongs to the CutA family.</text>
</comment>
<dbReference type="InterPro" id="IPR015867">
    <property type="entry name" value="N-reg_PII/ATP_PRibTrfase_C"/>
</dbReference>
<dbReference type="Gene3D" id="3.30.70.120">
    <property type="match status" value="1"/>
</dbReference>
<evidence type="ECO:0000313" key="2">
    <source>
        <dbReference type="EMBL" id="SFJ12008.1"/>
    </source>
</evidence>
<dbReference type="PANTHER" id="PTHR23419:SF8">
    <property type="entry name" value="FI09726P"/>
    <property type="match status" value="1"/>
</dbReference>
<name>A0A1I3NRS4_9HYPH</name>
<organism evidence="2 3">
    <name type="scientific">Aquamicrobium aerolatum DSM 21857</name>
    <dbReference type="NCBI Taxonomy" id="1121003"/>
    <lineage>
        <taxon>Bacteria</taxon>
        <taxon>Pseudomonadati</taxon>
        <taxon>Pseudomonadota</taxon>
        <taxon>Alphaproteobacteria</taxon>
        <taxon>Hyphomicrobiales</taxon>
        <taxon>Phyllobacteriaceae</taxon>
        <taxon>Aerobium</taxon>
    </lineage>
</organism>
<dbReference type="SUPFAM" id="SSF54913">
    <property type="entry name" value="GlnB-like"/>
    <property type="match status" value="1"/>
</dbReference>
<dbReference type="GO" id="GO:0010038">
    <property type="term" value="P:response to metal ion"/>
    <property type="evidence" value="ECO:0007669"/>
    <property type="project" value="InterPro"/>
</dbReference>
<dbReference type="AlphaFoldDB" id="A0A1I3NRS4"/>
<protein>
    <submittedName>
        <fullName evidence="2">Uncharacterized protein involved in tolerance to divalent cations</fullName>
    </submittedName>
</protein>
<sequence>MTTPFIDIWINCPDRPVADGIARAAVDARLAACANVFPAVSSVYRWQGEVEQAEEVPLLLKCRAADFERVSALVRSLHPYQVPSIVAAPLAAVDATYGDWLRTQTSEPVSCAYQPRRAWFREMVAIGPVSVKLNAICAEGATIGDEVFEAAIAKMRSAENEIAHTPHQGAGFAILHEGEEARWLLLHWWVKGGIAARKLWRADRSPDGRFVEADPLLMACVWELGLIDFERRAWMNTAMSGKTVSDYTEERFSGEYV</sequence>
<dbReference type="InterPro" id="IPR011322">
    <property type="entry name" value="N-reg_PII-like_a/b"/>
</dbReference>
<dbReference type="GO" id="GO:0005507">
    <property type="term" value="F:copper ion binding"/>
    <property type="evidence" value="ECO:0007669"/>
    <property type="project" value="TreeGrafter"/>
</dbReference>
<dbReference type="Proteomes" id="UP000242763">
    <property type="component" value="Unassembled WGS sequence"/>
</dbReference>
<dbReference type="STRING" id="1121003.SAMN03080618_02129"/>
<keyword evidence="3" id="KW-1185">Reference proteome</keyword>
<dbReference type="Pfam" id="PF03091">
    <property type="entry name" value="CutA1"/>
    <property type="match status" value="1"/>
</dbReference>
<dbReference type="PANTHER" id="PTHR23419">
    <property type="entry name" value="DIVALENT CATION TOLERANCE CUTA-RELATED"/>
    <property type="match status" value="1"/>
</dbReference>
<dbReference type="OrthoDB" id="8081243at2"/>
<dbReference type="EMBL" id="FORF01000011">
    <property type="protein sequence ID" value="SFJ12008.1"/>
    <property type="molecule type" value="Genomic_DNA"/>
</dbReference>
<evidence type="ECO:0000313" key="3">
    <source>
        <dbReference type="Proteomes" id="UP000242763"/>
    </source>
</evidence>
<gene>
    <name evidence="2" type="ORF">SAMN03080618_02129</name>
</gene>
<evidence type="ECO:0000256" key="1">
    <source>
        <dbReference type="ARBA" id="ARBA00010169"/>
    </source>
</evidence>
<accession>A0A1I3NRS4</accession>